<evidence type="ECO:0000313" key="3">
    <source>
        <dbReference type="EMBL" id="GAA4338483.1"/>
    </source>
</evidence>
<keyword evidence="1" id="KW-0597">Phosphoprotein</keyword>
<evidence type="ECO:0000313" key="4">
    <source>
        <dbReference type="Proteomes" id="UP001501725"/>
    </source>
</evidence>
<sequence length="142" mass="16259">MARTGPIIIIDDDKDDRDLLAEVFASLEVINKLKFFESCTDAYTYLKTTRDKPFIIFSDINVPGMSGAELKRLINQDPALRRKSIPYIFLSTTTNHAAVLESYENLSQGFFSKPNDFKALVHMVEMILNYWKIARHPNADLL</sequence>
<feature type="domain" description="Response regulatory" evidence="2">
    <location>
        <begin position="6"/>
        <end position="128"/>
    </location>
</feature>
<dbReference type="InterPro" id="IPR011006">
    <property type="entry name" value="CheY-like_superfamily"/>
</dbReference>
<evidence type="ECO:0000256" key="1">
    <source>
        <dbReference type="PROSITE-ProRule" id="PRU00169"/>
    </source>
</evidence>
<dbReference type="Proteomes" id="UP001501725">
    <property type="component" value="Unassembled WGS sequence"/>
</dbReference>
<dbReference type="EMBL" id="BAABGY010000011">
    <property type="protein sequence ID" value="GAA4338483.1"/>
    <property type="molecule type" value="Genomic_DNA"/>
</dbReference>
<dbReference type="InterPro" id="IPR001789">
    <property type="entry name" value="Sig_transdc_resp-reg_receiver"/>
</dbReference>
<dbReference type="PANTHER" id="PTHR44520">
    <property type="entry name" value="RESPONSE REGULATOR RCP1-RELATED"/>
    <property type="match status" value="1"/>
</dbReference>
<dbReference type="Gene3D" id="3.40.50.2300">
    <property type="match status" value="1"/>
</dbReference>
<dbReference type="SMART" id="SM00448">
    <property type="entry name" value="REC"/>
    <property type="match status" value="1"/>
</dbReference>
<dbReference type="RefSeq" id="WP_345257095.1">
    <property type="nucleotide sequence ID" value="NZ_BAABGY010000011.1"/>
</dbReference>
<dbReference type="InterPro" id="IPR052893">
    <property type="entry name" value="TCS_response_regulator"/>
</dbReference>
<dbReference type="Pfam" id="PF00072">
    <property type="entry name" value="Response_reg"/>
    <property type="match status" value="1"/>
</dbReference>
<evidence type="ECO:0000259" key="2">
    <source>
        <dbReference type="PROSITE" id="PS50110"/>
    </source>
</evidence>
<feature type="modified residue" description="4-aspartylphosphate" evidence="1">
    <location>
        <position position="59"/>
    </location>
</feature>
<keyword evidence="4" id="KW-1185">Reference proteome</keyword>
<proteinExistence type="predicted"/>
<organism evidence="3 4">
    <name type="scientific">Flaviaesturariibacter amylovorans</name>
    <dbReference type="NCBI Taxonomy" id="1084520"/>
    <lineage>
        <taxon>Bacteria</taxon>
        <taxon>Pseudomonadati</taxon>
        <taxon>Bacteroidota</taxon>
        <taxon>Chitinophagia</taxon>
        <taxon>Chitinophagales</taxon>
        <taxon>Chitinophagaceae</taxon>
        <taxon>Flaviaestuariibacter</taxon>
    </lineage>
</organism>
<reference evidence="4" key="1">
    <citation type="journal article" date="2019" name="Int. J. Syst. Evol. Microbiol.">
        <title>The Global Catalogue of Microorganisms (GCM) 10K type strain sequencing project: providing services to taxonomists for standard genome sequencing and annotation.</title>
        <authorList>
            <consortium name="The Broad Institute Genomics Platform"/>
            <consortium name="The Broad Institute Genome Sequencing Center for Infectious Disease"/>
            <person name="Wu L."/>
            <person name="Ma J."/>
        </authorList>
    </citation>
    <scope>NUCLEOTIDE SEQUENCE [LARGE SCALE GENOMIC DNA]</scope>
    <source>
        <strain evidence="4">JCM 17919</strain>
    </source>
</reference>
<dbReference type="SUPFAM" id="SSF52172">
    <property type="entry name" value="CheY-like"/>
    <property type="match status" value="1"/>
</dbReference>
<protein>
    <recommendedName>
        <fullName evidence="2">Response regulatory domain-containing protein</fullName>
    </recommendedName>
</protein>
<comment type="caution">
    <text evidence="3">The sequence shown here is derived from an EMBL/GenBank/DDBJ whole genome shotgun (WGS) entry which is preliminary data.</text>
</comment>
<accession>A0ABP8HF19</accession>
<gene>
    <name evidence="3" type="ORF">GCM10023184_34950</name>
</gene>
<name>A0ABP8HF19_9BACT</name>
<dbReference type="PANTHER" id="PTHR44520:SF2">
    <property type="entry name" value="RESPONSE REGULATOR RCP1"/>
    <property type="match status" value="1"/>
</dbReference>
<dbReference type="PROSITE" id="PS50110">
    <property type="entry name" value="RESPONSE_REGULATORY"/>
    <property type="match status" value="1"/>
</dbReference>